<dbReference type="EMBL" id="BOMG01000034">
    <property type="protein sequence ID" value="GID53829.1"/>
    <property type="molecule type" value="Genomic_DNA"/>
</dbReference>
<reference evidence="2 3" key="1">
    <citation type="submission" date="2021-01" db="EMBL/GenBank/DDBJ databases">
        <title>Whole genome shotgun sequence of Actinoplanes couchii NBRC 106145.</title>
        <authorList>
            <person name="Komaki H."/>
            <person name="Tamura T."/>
        </authorList>
    </citation>
    <scope>NUCLEOTIDE SEQUENCE [LARGE SCALE GENOMIC DNA]</scope>
    <source>
        <strain evidence="2 3">NBRC 106145</strain>
    </source>
</reference>
<sequence length="125" mass="13381">MSSRPVLRLRKTGAVLVAALIALVGTAPLAGLSWALSPLFLFPITALVWAWRAGTDVYPDEVRVRALFGSTVVPFSEITEMAPDARGDVVALLDNGNTIKLTGMTRDNLPLVMRTIGKLDPAADH</sequence>
<name>A0ABQ3X5P1_9ACTN</name>
<evidence type="ECO:0000259" key="1">
    <source>
        <dbReference type="Pfam" id="PF10756"/>
    </source>
</evidence>
<organism evidence="2 3">
    <name type="scientific">Actinoplanes couchii</name>
    <dbReference type="NCBI Taxonomy" id="403638"/>
    <lineage>
        <taxon>Bacteria</taxon>
        <taxon>Bacillati</taxon>
        <taxon>Actinomycetota</taxon>
        <taxon>Actinomycetes</taxon>
        <taxon>Micromonosporales</taxon>
        <taxon>Micromonosporaceae</taxon>
        <taxon>Actinoplanes</taxon>
    </lineage>
</organism>
<protein>
    <recommendedName>
        <fullName evidence="1">Low molecular weight protein antigen 6 PH domain-containing protein</fullName>
    </recommendedName>
</protein>
<accession>A0ABQ3X5P1</accession>
<dbReference type="RefSeq" id="WP_203794927.1">
    <property type="nucleotide sequence ID" value="NZ_JAVDQL010000001.1"/>
</dbReference>
<dbReference type="Pfam" id="PF10756">
    <property type="entry name" value="bPH_6"/>
    <property type="match status" value="1"/>
</dbReference>
<proteinExistence type="predicted"/>
<evidence type="ECO:0000313" key="2">
    <source>
        <dbReference type="EMBL" id="GID53829.1"/>
    </source>
</evidence>
<comment type="caution">
    <text evidence="2">The sequence shown here is derived from an EMBL/GenBank/DDBJ whole genome shotgun (WGS) entry which is preliminary data.</text>
</comment>
<keyword evidence="3" id="KW-1185">Reference proteome</keyword>
<dbReference type="Proteomes" id="UP000612282">
    <property type="component" value="Unassembled WGS sequence"/>
</dbReference>
<evidence type="ECO:0000313" key="3">
    <source>
        <dbReference type="Proteomes" id="UP000612282"/>
    </source>
</evidence>
<gene>
    <name evidence="2" type="ORF">Aco03nite_022330</name>
</gene>
<dbReference type="InterPro" id="IPR019692">
    <property type="entry name" value="CFP-6_PH"/>
</dbReference>
<feature type="domain" description="Low molecular weight protein antigen 6 PH" evidence="1">
    <location>
        <begin position="52"/>
        <end position="110"/>
    </location>
</feature>